<feature type="coiled-coil region" evidence="1">
    <location>
        <begin position="273"/>
        <end position="311"/>
    </location>
</feature>
<dbReference type="Proteomes" id="UP000014155">
    <property type="component" value="Unassembled WGS sequence"/>
</dbReference>
<proteinExistence type="predicted"/>
<sequence>MDNNSFSELKSRLAALPVLQKQMESLSKRLYEAEDDVRSLLHKYQSEALDVDELQKDKFSHTLLKLIRLYEGKVNKETREMLSAKLEYDKAAERVKQLAQEKAGLAKKISELSADKKLFDTEYMRRENLIKSKISEQAFSSYTELEKQQFELTRQIAETDEALHAAGRVISAAANAVNHLKSAEGWATYDVWGGGGILSHMAKYDHIDDAKSELNRLGSLMKDFENELRDVNMYDVCAYAGIDPTTRAVDFWFDNIFTDLNVRDKIREDMYQVQKLMGQIENACNKLKGNKEQIKKMLSEAEIKKNRLVMDFEV</sequence>
<dbReference type="eggNOG" id="COG1196">
    <property type="taxonomic scope" value="Bacteria"/>
</dbReference>
<dbReference type="RefSeq" id="WP_004626233.1">
    <property type="nucleotide sequence ID" value="NZ_AORV01000036.1"/>
</dbReference>
<feature type="coiled-coil region" evidence="1">
    <location>
        <begin position="16"/>
        <end position="43"/>
    </location>
</feature>
<reference evidence="2 3" key="1">
    <citation type="journal article" date="2013" name="Genome Announc.">
        <title>Draft Genome Sequence of the Cellulolytic, Mesophilic, Anaerobic Bacterium Clostridium termitidis Strain CT1112 (DSM 5398).</title>
        <authorList>
            <person name="Lal S."/>
            <person name="Ramachandran U."/>
            <person name="Zhang X."/>
            <person name="Munir R."/>
            <person name="Sparling R."/>
            <person name="Levin D.B."/>
        </authorList>
    </citation>
    <scope>NUCLEOTIDE SEQUENCE [LARGE SCALE GENOMIC DNA]</scope>
    <source>
        <strain evidence="2 3">CT1112</strain>
    </source>
</reference>
<gene>
    <name evidence="2" type="ORF">CTER_2544</name>
</gene>
<dbReference type="EMBL" id="AORV01000036">
    <property type="protein sequence ID" value="EMS71493.1"/>
    <property type="molecule type" value="Genomic_DNA"/>
</dbReference>
<name>S0FSK7_RUMCE</name>
<protein>
    <submittedName>
        <fullName evidence="2">Uncharacterized protein</fullName>
    </submittedName>
</protein>
<evidence type="ECO:0000256" key="1">
    <source>
        <dbReference type="SAM" id="Coils"/>
    </source>
</evidence>
<dbReference type="STRING" id="1195236.CTER_2544"/>
<dbReference type="AlphaFoldDB" id="S0FSK7"/>
<keyword evidence="1" id="KW-0175">Coiled coil</keyword>
<keyword evidence="3" id="KW-1185">Reference proteome</keyword>
<evidence type="ECO:0000313" key="3">
    <source>
        <dbReference type="Proteomes" id="UP000014155"/>
    </source>
</evidence>
<feature type="coiled-coil region" evidence="1">
    <location>
        <begin position="74"/>
        <end position="115"/>
    </location>
</feature>
<evidence type="ECO:0000313" key="2">
    <source>
        <dbReference type="EMBL" id="EMS71493.1"/>
    </source>
</evidence>
<accession>S0FSK7</accession>
<comment type="caution">
    <text evidence="2">The sequence shown here is derived from an EMBL/GenBank/DDBJ whole genome shotgun (WGS) entry which is preliminary data.</text>
</comment>
<organism evidence="2 3">
    <name type="scientific">Ruminiclostridium cellobioparum subsp. termitidis CT1112</name>
    <dbReference type="NCBI Taxonomy" id="1195236"/>
    <lineage>
        <taxon>Bacteria</taxon>
        <taxon>Bacillati</taxon>
        <taxon>Bacillota</taxon>
        <taxon>Clostridia</taxon>
        <taxon>Eubacteriales</taxon>
        <taxon>Oscillospiraceae</taxon>
        <taxon>Ruminiclostridium</taxon>
    </lineage>
</organism>
<dbReference type="PATRIC" id="fig|1195236.3.peg.2862"/>